<reference evidence="1" key="1">
    <citation type="submission" date="2019-08" db="EMBL/GenBank/DDBJ databases">
        <authorList>
            <person name="Kucharzyk K."/>
            <person name="Murdoch R.W."/>
            <person name="Higgins S."/>
            <person name="Loffler F."/>
        </authorList>
    </citation>
    <scope>NUCLEOTIDE SEQUENCE</scope>
</reference>
<gene>
    <name evidence="1" type="ORF">SDC9_65749</name>
</gene>
<accession>A0A644XSY6</accession>
<name>A0A644XSY6_9ZZZZ</name>
<dbReference type="EMBL" id="VSSQ01003156">
    <property type="protein sequence ID" value="MPM19326.1"/>
    <property type="molecule type" value="Genomic_DNA"/>
</dbReference>
<comment type="caution">
    <text evidence="1">The sequence shown here is derived from an EMBL/GenBank/DDBJ whole genome shotgun (WGS) entry which is preliminary data.</text>
</comment>
<proteinExistence type="predicted"/>
<organism evidence="1">
    <name type="scientific">bioreactor metagenome</name>
    <dbReference type="NCBI Taxonomy" id="1076179"/>
    <lineage>
        <taxon>unclassified sequences</taxon>
        <taxon>metagenomes</taxon>
        <taxon>ecological metagenomes</taxon>
    </lineage>
</organism>
<sequence>MDLNGAETFFSQAGIRSLSNDLNSICDKLDDYIDHIIDRLSYKRLDGIEKTIDWIRGLLNDTQHKKSMYLIFYNDPKEKLIIDLTEHRNEIVKFLKYLNIGLYIDNAFFSELVREERPAGSTCPAGQQGEKQ</sequence>
<dbReference type="AlphaFoldDB" id="A0A644XSY6"/>
<protein>
    <submittedName>
        <fullName evidence="1">Uncharacterized protein</fullName>
    </submittedName>
</protein>
<evidence type="ECO:0000313" key="1">
    <source>
        <dbReference type="EMBL" id="MPM19326.1"/>
    </source>
</evidence>